<proteinExistence type="predicted"/>
<protein>
    <submittedName>
        <fullName evidence="1">Uncharacterized protein</fullName>
    </submittedName>
</protein>
<accession>D3A131</accession>
<evidence type="ECO:0000313" key="1">
    <source>
        <dbReference type="EMBL" id="EFC86953.1"/>
    </source>
</evidence>
<dbReference type="AlphaFoldDB" id="D3A131"/>
<dbReference type="EMBL" id="ACDX02000039">
    <property type="protein sequence ID" value="EFC86953.1"/>
    <property type="molecule type" value="Genomic_DNA"/>
</dbReference>
<reference evidence="1 2" key="1">
    <citation type="submission" date="2009-10" db="EMBL/GenBank/DDBJ databases">
        <authorList>
            <person name="Weinstock G."/>
            <person name="Sodergren E."/>
            <person name="Clifton S."/>
            <person name="Fulton L."/>
            <person name="Fulton B."/>
            <person name="Courtney L."/>
            <person name="Fronick C."/>
            <person name="Harrison M."/>
            <person name="Strong C."/>
            <person name="Farmer C."/>
            <person name="Delahaunty K."/>
            <person name="Markovic C."/>
            <person name="Hall O."/>
            <person name="Minx P."/>
            <person name="Tomlinson C."/>
            <person name="Mitreva M."/>
            <person name="Nelson J."/>
            <person name="Hou S."/>
            <person name="Wollam A."/>
            <person name="Pepin K.H."/>
            <person name="Johnson M."/>
            <person name="Bhonagiri V."/>
            <person name="Nash W.E."/>
            <person name="Warren W."/>
            <person name="Chinwalla A."/>
            <person name="Mardis E.R."/>
            <person name="Wilson R.K."/>
        </authorList>
    </citation>
    <scope>NUCLEOTIDE SEQUENCE [LARGE SCALE GENOMIC DNA]</scope>
    <source>
        <strain evidence="2">ATCC 25996 / DSM 4631 / NCTC 10774 / M26</strain>
    </source>
</reference>
<organism evidence="1 2">
    <name type="scientific">Neisseria mucosa (strain ATCC 25996 / DSM 4631 / NCTC 10774 / M26)</name>
    <dbReference type="NCBI Taxonomy" id="546266"/>
    <lineage>
        <taxon>Bacteria</taxon>
        <taxon>Pseudomonadati</taxon>
        <taxon>Pseudomonadota</taxon>
        <taxon>Betaproteobacteria</taxon>
        <taxon>Neisseriales</taxon>
        <taxon>Neisseriaceae</taxon>
        <taxon>Neisseria</taxon>
    </lineage>
</organism>
<evidence type="ECO:0000313" key="2">
    <source>
        <dbReference type="Proteomes" id="UP000003344"/>
    </source>
</evidence>
<comment type="caution">
    <text evidence="1">The sequence shown here is derived from an EMBL/GenBank/DDBJ whole genome shotgun (WGS) entry which is preliminary data.</text>
</comment>
<dbReference type="Proteomes" id="UP000003344">
    <property type="component" value="Unassembled WGS sequence"/>
</dbReference>
<gene>
    <name evidence="1" type="ORF">NEIMUCOT_06622</name>
</gene>
<sequence>MLDLPFCNFLNNLRQRVFCCENIVRSKGRLKPKHQVSDDLF</sequence>
<name>D3A131_NEIM2</name>